<organism evidence="1">
    <name type="scientific">Brassica napus</name>
    <name type="common">Rape</name>
    <dbReference type="NCBI Taxonomy" id="3708"/>
    <lineage>
        <taxon>Eukaryota</taxon>
        <taxon>Viridiplantae</taxon>
        <taxon>Streptophyta</taxon>
        <taxon>Embryophyta</taxon>
        <taxon>Tracheophyta</taxon>
        <taxon>Spermatophyta</taxon>
        <taxon>Magnoliopsida</taxon>
        <taxon>eudicotyledons</taxon>
        <taxon>Gunneridae</taxon>
        <taxon>Pentapetalae</taxon>
        <taxon>rosids</taxon>
        <taxon>malvids</taxon>
        <taxon>Brassicales</taxon>
        <taxon>Brassicaceae</taxon>
        <taxon>Brassiceae</taxon>
        <taxon>Brassica</taxon>
    </lineage>
</organism>
<protein>
    <submittedName>
        <fullName evidence="1">(rape) hypothetical protein</fullName>
    </submittedName>
</protein>
<sequence>MSRKLSLKGIRRDLHPTDCMINGDDLGGVEGFQGFIAVAANVMIMIMGKETADDNEGHRLPRHLLNSIRLPPIILRRQTVYNKINHLVKIESNLTSQEDDEAIVKAVIDGTTSSYLLETRLGECKQPWRSGEKRRRG</sequence>
<dbReference type="AlphaFoldDB" id="A0A816T3L2"/>
<proteinExistence type="predicted"/>
<dbReference type="Proteomes" id="UP001295469">
    <property type="component" value="Chromosome A06"/>
</dbReference>
<accession>A0A816T3L2</accession>
<evidence type="ECO:0000313" key="1">
    <source>
        <dbReference type="EMBL" id="CAF2090502.1"/>
    </source>
</evidence>
<gene>
    <name evidence="1" type="ORF">DARMORV10_A06P42860.1</name>
</gene>
<dbReference type="EMBL" id="HG994360">
    <property type="protein sequence ID" value="CAF2090502.1"/>
    <property type="molecule type" value="Genomic_DNA"/>
</dbReference>
<reference evidence="1" key="1">
    <citation type="submission" date="2021-01" db="EMBL/GenBank/DDBJ databases">
        <authorList>
            <consortium name="Genoscope - CEA"/>
            <person name="William W."/>
        </authorList>
    </citation>
    <scope>NUCLEOTIDE SEQUENCE</scope>
</reference>
<name>A0A816T3L2_BRANA</name>